<accession>A0A9W3X6B0</accession>
<evidence type="ECO:0000313" key="1">
    <source>
        <dbReference type="EMBL" id="AOG27180.1"/>
    </source>
</evidence>
<dbReference type="Proteomes" id="UP000094691">
    <property type="component" value="Plasmid LJBSp1"/>
</dbReference>
<protein>
    <submittedName>
        <fullName evidence="1">Uncharacterized protein</fullName>
    </submittedName>
</protein>
<name>A0A9W3X6B0_LACJH</name>
<gene>
    <name evidence="1" type="ORF">BBP16_10115</name>
</gene>
<reference evidence="1 2" key="1">
    <citation type="submission" date="2016-07" db="EMBL/GenBank/DDBJ databases">
        <title>Genome sequencing project for further understanding the molecular mechanisms of preventing non-alcoholic fatty liver disease.</title>
        <authorList>
            <person name="Wang H."/>
        </authorList>
    </citation>
    <scope>NUCLEOTIDE SEQUENCE [LARGE SCALE GENOMIC DNA]</scope>
    <source>
        <strain evidence="1 2">BS15</strain>
        <plasmid evidence="2">unnamed1</plasmid>
    </source>
</reference>
<evidence type="ECO:0000313" key="2">
    <source>
        <dbReference type="Proteomes" id="UP000094691"/>
    </source>
</evidence>
<keyword evidence="1" id="KW-0614">Plasmid</keyword>
<proteinExistence type="predicted"/>
<dbReference type="AlphaFoldDB" id="A0A9W3X6B0"/>
<dbReference type="EMBL" id="CP016630">
    <property type="protein sequence ID" value="AOG27180.1"/>
    <property type="molecule type" value="Genomic_DNA"/>
</dbReference>
<geneLocation type="plasmid" evidence="2">
    <name>unnamed1</name>
</geneLocation>
<organism evidence="1 2">
    <name type="scientific">Lactobacillus johnsonii</name>
    <dbReference type="NCBI Taxonomy" id="33959"/>
    <lineage>
        <taxon>Bacteria</taxon>
        <taxon>Bacillati</taxon>
        <taxon>Bacillota</taxon>
        <taxon>Bacilli</taxon>
        <taxon>Lactobacillales</taxon>
        <taxon>Lactobacillaceae</taxon>
        <taxon>Lactobacillus</taxon>
    </lineage>
</organism>
<sequence>MKAHEKEFLSNIEDLKNTFNTIKNDPSFIYNPDKPDGAHLINIRSVGEEMVEHTEILNAIIVPEWAFNAEFFDEKHETAKIQFENYYADKNESLPQNMWQTPVKFVYDYCTYDYTIGSFSENLDNYSEKFISYDEALEKFQVYQEKMIEMNKLIAQAKKKRKS</sequence>